<name>A0AAE0JXX0_9PEZI</name>
<accession>A0AAE0JXX0</accession>
<keyword evidence="8" id="KW-1185">Reference proteome</keyword>
<evidence type="ECO:0000256" key="3">
    <source>
        <dbReference type="ARBA" id="ARBA00022771"/>
    </source>
</evidence>
<dbReference type="GO" id="GO:0003690">
    <property type="term" value="F:double-stranded DNA binding"/>
    <property type="evidence" value="ECO:0007669"/>
    <property type="project" value="TreeGrafter"/>
</dbReference>
<sequence length="352" mass="39352">MPKAEFGSTKYVSNQMKSRGLNRLRWYCQLCARSLRDENAFKMHNSSESHMRKALEAGQNYKAVEEGFSKEFLQSFLALLKTSHGEGRSVHINKFYNEFIAHKDHVHMNATKWSSLTAFAKYLSREGLVRVEEKEEEGAQPGFYISWIDDSPEAMRRREEVRRKELQDKGDEEREQALLRSQISRAKKDAKARGVDLEESETAGHDLKRQEGEKIKLSFGAAILKSATGDASNPSPAPAPAPTSASTVADGTALKVVPESTNEEEGKAEDEKPAEEVIADATAPGPKPVSMKFGIKPQPKNVFKNAFSGAKKKVMVAPPKKISEAERIMKEEIERKRAREATGGPPNKKMRF</sequence>
<keyword evidence="3" id="KW-0863">Zinc-finger</keyword>
<dbReference type="PANTHER" id="PTHR12805:SF0">
    <property type="entry name" value="DNA_RNA-BINDING PROTEIN KIN17"/>
    <property type="match status" value="1"/>
</dbReference>
<feature type="compositionally biased region" description="Basic and acidic residues" evidence="5">
    <location>
        <begin position="186"/>
        <end position="211"/>
    </location>
</feature>
<dbReference type="GO" id="GO:0006974">
    <property type="term" value="P:DNA damage response"/>
    <property type="evidence" value="ECO:0007669"/>
    <property type="project" value="TreeGrafter"/>
</dbReference>
<organism evidence="7 8">
    <name type="scientific">Lasiosphaeria ovina</name>
    <dbReference type="NCBI Taxonomy" id="92902"/>
    <lineage>
        <taxon>Eukaryota</taxon>
        <taxon>Fungi</taxon>
        <taxon>Dikarya</taxon>
        <taxon>Ascomycota</taxon>
        <taxon>Pezizomycotina</taxon>
        <taxon>Sordariomycetes</taxon>
        <taxon>Sordariomycetidae</taxon>
        <taxon>Sordariales</taxon>
        <taxon>Lasiosphaeriaceae</taxon>
        <taxon>Lasiosphaeria</taxon>
    </lineage>
</organism>
<evidence type="ECO:0000256" key="5">
    <source>
        <dbReference type="SAM" id="MobiDB-lite"/>
    </source>
</evidence>
<reference evidence="7" key="2">
    <citation type="submission" date="2023-06" db="EMBL/GenBank/DDBJ databases">
        <authorList>
            <consortium name="Lawrence Berkeley National Laboratory"/>
            <person name="Haridas S."/>
            <person name="Hensen N."/>
            <person name="Bonometti L."/>
            <person name="Westerberg I."/>
            <person name="Brannstrom I.O."/>
            <person name="Guillou S."/>
            <person name="Cros-Aarteil S."/>
            <person name="Calhoun S."/>
            <person name="Kuo A."/>
            <person name="Mondo S."/>
            <person name="Pangilinan J."/>
            <person name="Riley R."/>
            <person name="Labutti K."/>
            <person name="Andreopoulos B."/>
            <person name="Lipzen A."/>
            <person name="Chen C."/>
            <person name="Yanf M."/>
            <person name="Daum C."/>
            <person name="Ng V."/>
            <person name="Clum A."/>
            <person name="Steindorff A."/>
            <person name="Ohm R."/>
            <person name="Martin F."/>
            <person name="Silar P."/>
            <person name="Natvig D."/>
            <person name="Lalanne C."/>
            <person name="Gautier V."/>
            <person name="Ament-Velasquez S.L."/>
            <person name="Kruys A."/>
            <person name="Hutchinson M.I."/>
            <person name="Powell A.J."/>
            <person name="Barry K."/>
            <person name="Miller A.N."/>
            <person name="Grigoriev I.V."/>
            <person name="Debuchy R."/>
            <person name="Gladieux P."/>
            <person name="Thoren M.H."/>
            <person name="Johannesson H."/>
        </authorList>
    </citation>
    <scope>NUCLEOTIDE SEQUENCE</scope>
    <source>
        <strain evidence="7">CBS 958.72</strain>
    </source>
</reference>
<keyword evidence="4" id="KW-0862">Zinc</keyword>
<dbReference type="GO" id="GO:0008270">
    <property type="term" value="F:zinc ion binding"/>
    <property type="evidence" value="ECO:0007669"/>
    <property type="project" value="UniProtKB-KW"/>
</dbReference>
<evidence type="ECO:0000259" key="6">
    <source>
        <dbReference type="PROSITE" id="PS00028"/>
    </source>
</evidence>
<dbReference type="InterPro" id="IPR036236">
    <property type="entry name" value="Znf_C2H2_sf"/>
</dbReference>
<feature type="domain" description="C2H2-type" evidence="6">
    <location>
        <begin position="28"/>
        <end position="50"/>
    </location>
</feature>
<evidence type="ECO:0000313" key="8">
    <source>
        <dbReference type="Proteomes" id="UP001287356"/>
    </source>
</evidence>
<dbReference type="InterPro" id="IPR013087">
    <property type="entry name" value="Znf_C2H2_type"/>
</dbReference>
<reference evidence="7" key="1">
    <citation type="journal article" date="2023" name="Mol. Phylogenet. Evol.">
        <title>Genome-scale phylogeny and comparative genomics of the fungal order Sordariales.</title>
        <authorList>
            <person name="Hensen N."/>
            <person name="Bonometti L."/>
            <person name="Westerberg I."/>
            <person name="Brannstrom I.O."/>
            <person name="Guillou S."/>
            <person name="Cros-Aarteil S."/>
            <person name="Calhoun S."/>
            <person name="Haridas S."/>
            <person name="Kuo A."/>
            <person name="Mondo S."/>
            <person name="Pangilinan J."/>
            <person name="Riley R."/>
            <person name="LaButti K."/>
            <person name="Andreopoulos B."/>
            <person name="Lipzen A."/>
            <person name="Chen C."/>
            <person name="Yan M."/>
            <person name="Daum C."/>
            <person name="Ng V."/>
            <person name="Clum A."/>
            <person name="Steindorff A."/>
            <person name="Ohm R.A."/>
            <person name="Martin F."/>
            <person name="Silar P."/>
            <person name="Natvig D.O."/>
            <person name="Lalanne C."/>
            <person name="Gautier V."/>
            <person name="Ament-Velasquez S.L."/>
            <person name="Kruys A."/>
            <person name="Hutchinson M.I."/>
            <person name="Powell A.J."/>
            <person name="Barry K."/>
            <person name="Miller A.N."/>
            <person name="Grigoriev I.V."/>
            <person name="Debuchy R."/>
            <person name="Gladieux P."/>
            <person name="Hiltunen Thoren M."/>
            <person name="Johannesson H."/>
        </authorList>
    </citation>
    <scope>NUCLEOTIDE SEQUENCE</scope>
    <source>
        <strain evidence="7">CBS 958.72</strain>
    </source>
</reference>
<keyword evidence="2" id="KW-0479">Metal-binding</keyword>
<dbReference type="FunFam" id="1.10.10.2030:FF:000001">
    <property type="entry name" value="DNA/RNA-binding protein KIN17, putative"/>
    <property type="match status" value="1"/>
</dbReference>
<keyword evidence="7" id="KW-0238">DNA-binding</keyword>
<evidence type="ECO:0000313" key="7">
    <source>
        <dbReference type="EMBL" id="KAK3366022.1"/>
    </source>
</evidence>
<dbReference type="Pfam" id="PF25095">
    <property type="entry name" value="C2H2-zf_KIN17"/>
    <property type="match status" value="1"/>
</dbReference>
<dbReference type="SMART" id="SM01253">
    <property type="entry name" value="Kin17_mid"/>
    <property type="match status" value="1"/>
</dbReference>
<proteinExistence type="inferred from homology"/>
<dbReference type="InterPro" id="IPR019447">
    <property type="entry name" value="DNA/RNA-bd_Kin17_WH-like_dom"/>
</dbReference>
<dbReference type="PANTHER" id="PTHR12805">
    <property type="entry name" value="KIN17 KIN, ANTIGENIC DETERMINANT OF RECA PROTEIN HOMOLOG"/>
    <property type="match status" value="1"/>
</dbReference>
<dbReference type="InterPro" id="IPR038254">
    <property type="entry name" value="KIN17_WH-like_sf"/>
</dbReference>
<dbReference type="InterPro" id="IPR056767">
    <property type="entry name" value="C2H2-Znf_KIN17"/>
</dbReference>
<evidence type="ECO:0000256" key="1">
    <source>
        <dbReference type="ARBA" id="ARBA00008517"/>
    </source>
</evidence>
<comment type="caution">
    <text evidence="7">The sequence shown here is derived from an EMBL/GenBank/DDBJ whole genome shotgun (WGS) entry which is preliminary data.</text>
</comment>
<evidence type="ECO:0000256" key="2">
    <source>
        <dbReference type="ARBA" id="ARBA00022723"/>
    </source>
</evidence>
<comment type="similarity">
    <text evidence="1">Belongs to the KIN17 family.</text>
</comment>
<dbReference type="Gene3D" id="1.10.10.2030">
    <property type="entry name" value="DNA/RNA-binding protein Kin17, conserved domain"/>
    <property type="match status" value="1"/>
</dbReference>
<dbReference type="PROSITE" id="PS00028">
    <property type="entry name" value="ZINC_FINGER_C2H2_1"/>
    <property type="match status" value="1"/>
</dbReference>
<evidence type="ECO:0000256" key="4">
    <source>
        <dbReference type="ARBA" id="ARBA00022833"/>
    </source>
</evidence>
<gene>
    <name evidence="7" type="ORF">B0T24DRAFT_409774</name>
</gene>
<dbReference type="GO" id="GO:0005634">
    <property type="term" value="C:nucleus"/>
    <property type="evidence" value="ECO:0007669"/>
    <property type="project" value="TreeGrafter"/>
</dbReference>
<dbReference type="AlphaFoldDB" id="A0AAE0JXX0"/>
<dbReference type="GO" id="GO:0006260">
    <property type="term" value="P:DNA replication"/>
    <property type="evidence" value="ECO:0007669"/>
    <property type="project" value="TreeGrafter"/>
</dbReference>
<feature type="region of interest" description="Disordered" evidence="5">
    <location>
        <begin position="182"/>
        <end position="211"/>
    </location>
</feature>
<dbReference type="Proteomes" id="UP001287356">
    <property type="component" value="Unassembled WGS sequence"/>
</dbReference>
<dbReference type="EMBL" id="JAULSN010000008">
    <property type="protein sequence ID" value="KAK3366022.1"/>
    <property type="molecule type" value="Genomic_DNA"/>
</dbReference>
<feature type="region of interest" description="Disordered" evidence="5">
    <location>
        <begin position="227"/>
        <end position="296"/>
    </location>
</feature>
<dbReference type="SUPFAM" id="SSF57667">
    <property type="entry name" value="beta-beta-alpha zinc fingers"/>
    <property type="match status" value="1"/>
</dbReference>
<protein>
    <submittedName>
        <fullName evidence="7">Domain of Kin17 curved DNA-binding protein-domain-containing protein</fullName>
    </submittedName>
</protein>
<dbReference type="Pfam" id="PF10357">
    <property type="entry name" value="WH_KIN17"/>
    <property type="match status" value="1"/>
</dbReference>
<dbReference type="Gene3D" id="3.30.160.60">
    <property type="entry name" value="Classic Zinc Finger"/>
    <property type="match status" value="1"/>
</dbReference>
<dbReference type="InterPro" id="IPR037321">
    <property type="entry name" value="KIN17-like"/>
</dbReference>